<reference evidence="2 3" key="1">
    <citation type="submission" date="2024-01" db="EMBL/GenBank/DDBJ databases">
        <authorList>
            <consortium name="Genoscope - CEA"/>
            <person name="William W."/>
        </authorList>
    </citation>
    <scope>NUCLEOTIDE SEQUENCE [LARGE SCALE GENOMIC DNA]</scope>
    <source>
        <strain evidence="2 3">29B2s-10</strain>
    </source>
</reference>
<accession>A0ABP0EKM7</accession>
<evidence type="ECO:0000256" key="1">
    <source>
        <dbReference type="SAM" id="MobiDB-lite"/>
    </source>
</evidence>
<feature type="compositionally biased region" description="Basic residues" evidence="1">
    <location>
        <begin position="137"/>
        <end position="154"/>
    </location>
</feature>
<proteinExistence type="predicted"/>
<dbReference type="Proteomes" id="UP001497600">
    <property type="component" value="Chromosome G"/>
</dbReference>
<name>A0ABP0EKM7_9ASCO</name>
<protein>
    <submittedName>
        <fullName evidence="2">Uncharacterized protein</fullName>
    </submittedName>
</protein>
<organism evidence="2 3">
    <name type="scientific">[Candida] anglica</name>
    <dbReference type="NCBI Taxonomy" id="148631"/>
    <lineage>
        <taxon>Eukaryota</taxon>
        <taxon>Fungi</taxon>
        <taxon>Dikarya</taxon>
        <taxon>Ascomycota</taxon>
        <taxon>Saccharomycotina</taxon>
        <taxon>Pichiomycetes</taxon>
        <taxon>Debaryomycetaceae</taxon>
        <taxon>Kurtzmaniella</taxon>
    </lineage>
</organism>
<feature type="region of interest" description="Disordered" evidence="1">
    <location>
        <begin position="135"/>
        <end position="154"/>
    </location>
</feature>
<sequence>MSAASTIKSYGIENLQDKATLSSFGYNATPENASTKNFATTCTTTTYRVGNGYEICIKRESNENSPFDTFKVYISGFASVKLVIKSPELNYNHEFALDSKKMNMKLISWTTEKVKEINLLKITIPHRKELPRSEVMRRRREKRNEKKRRVQLGLKRRLPAGSEEPMSINDAFDECIQLFYLRMLQELI</sequence>
<keyword evidence="3" id="KW-1185">Reference proteome</keyword>
<dbReference type="EMBL" id="OZ004259">
    <property type="protein sequence ID" value="CAK7919190.1"/>
    <property type="molecule type" value="Genomic_DNA"/>
</dbReference>
<evidence type="ECO:0000313" key="2">
    <source>
        <dbReference type="EMBL" id="CAK7919190.1"/>
    </source>
</evidence>
<gene>
    <name evidence="2" type="ORF">CAAN4_G16732</name>
</gene>
<evidence type="ECO:0000313" key="3">
    <source>
        <dbReference type="Proteomes" id="UP001497600"/>
    </source>
</evidence>